<dbReference type="Pfam" id="PF13899">
    <property type="entry name" value="Thioredoxin_7"/>
    <property type="match status" value="1"/>
</dbReference>
<accession>A0ABY7NQT5</accession>
<dbReference type="RefSeq" id="WP_270078379.1">
    <property type="nucleotide sequence ID" value="NZ_CP115174.1"/>
</dbReference>
<keyword evidence="4" id="KW-1185">Reference proteome</keyword>
<feature type="domain" description="Thioredoxin" evidence="2">
    <location>
        <begin position="27"/>
        <end position="149"/>
    </location>
</feature>
<dbReference type="Proteomes" id="UP001210865">
    <property type="component" value="Chromosome"/>
</dbReference>
<dbReference type="PANTHER" id="PTHR15337:SF11">
    <property type="entry name" value="THIOREDOXIN DOMAIN-CONTAINING PROTEIN"/>
    <property type="match status" value="1"/>
</dbReference>
<evidence type="ECO:0000259" key="2">
    <source>
        <dbReference type="PROSITE" id="PS51352"/>
    </source>
</evidence>
<dbReference type="PROSITE" id="PS51352">
    <property type="entry name" value="THIOREDOXIN_2"/>
    <property type="match status" value="1"/>
</dbReference>
<evidence type="ECO:0000313" key="3">
    <source>
        <dbReference type="EMBL" id="WBO23748.1"/>
    </source>
</evidence>
<protein>
    <submittedName>
        <fullName evidence="3">Thioredoxin family protein</fullName>
    </submittedName>
</protein>
<evidence type="ECO:0000256" key="1">
    <source>
        <dbReference type="ARBA" id="ARBA00022729"/>
    </source>
</evidence>
<dbReference type="PANTHER" id="PTHR15337">
    <property type="entry name" value="ANTERIOR GRADIENT PROTEIN-RELATED"/>
    <property type="match status" value="1"/>
</dbReference>
<dbReference type="InterPro" id="IPR013766">
    <property type="entry name" value="Thioredoxin_domain"/>
</dbReference>
<sequence>MWRPISGLMLGCFLATTGCDRPAKTETGTQTAATAQQIAWREGDVDDAFAEAKETNKPVLLYWGAKWCPPCNLMKSTLFKDPAFIAQTRAFIPVHLDGDAKGAQIWGEKFGIQGYPTVILLRPDHSEITRLSGGSTASTLADILRVAATRTTSTEDLLRQADDPTHLSTDDWRLLASFDWLDDPKHFGDSKRAAAFLAKLAGAAPDPAIKRHLQLTALEMSGGNGDVAQLTPAQQAEVQALLPQILSDYAEVKANRQELTFGGASLIRALPDPATRKALGVQLLASLDKVAADRSVPLGDRFGTIDADIALSKSENGGKVAPAVLAKVRERVAFVDHAATDPMMRQAVMPNAGQALDDAGDPAGATKLLEAELPHAVAPYYYMIDLSGIAEEQKDNTAAISWARKAAEIAEGPATRIQWAVLYANTVMRLTPDDKGAVEQSAAMVIDALGRNSGGYAQRTAKRADDWGKKMREWSARHDGAAVLTRLETRMGQTCPASDATAVCHNVLKAA</sequence>
<reference evidence="3 4" key="1">
    <citation type="submission" date="2022-12" db="EMBL/GenBank/DDBJ databases">
        <title>Sphingomonas abieness sp. nov., an endophytic bacterium isolated from Abies koreana.</title>
        <authorList>
            <person name="Jiang L."/>
            <person name="Lee J."/>
        </authorList>
    </citation>
    <scope>NUCLEOTIDE SEQUENCE [LARGE SCALE GENOMIC DNA]</scope>
    <source>
        <strain evidence="4">PAMB 00755</strain>
    </source>
</reference>
<dbReference type="EMBL" id="CP115174">
    <property type="protein sequence ID" value="WBO23748.1"/>
    <property type="molecule type" value="Genomic_DNA"/>
</dbReference>
<dbReference type="InterPro" id="IPR036249">
    <property type="entry name" value="Thioredoxin-like_sf"/>
</dbReference>
<dbReference type="SUPFAM" id="SSF52833">
    <property type="entry name" value="Thioredoxin-like"/>
    <property type="match status" value="1"/>
</dbReference>
<evidence type="ECO:0000313" key="4">
    <source>
        <dbReference type="Proteomes" id="UP001210865"/>
    </source>
</evidence>
<organism evidence="3 4">
    <name type="scientific">Sphingomonas abietis</name>
    <dbReference type="NCBI Taxonomy" id="3012344"/>
    <lineage>
        <taxon>Bacteria</taxon>
        <taxon>Pseudomonadati</taxon>
        <taxon>Pseudomonadota</taxon>
        <taxon>Alphaproteobacteria</taxon>
        <taxon>Sphingomonadales</taxon>
        <taxon>Sphingomonadaceae</taxon>
        <taxon>Sphingomonas</taxon>
    </lineage>
</organism>
<gene>
    <name evidence="3" type="ORF">PBT88_06395</name>
</gene>
<name>A0ABY7NQT5_9SPHN</name>
<dbReference type="Gene3D" id="3.40.30.10">
    <property type="entry name" value="Glutaredoxin"/>
    <property type="match status" value="1"/>
</dbReference>
<keyword evidence="1" id="KW-0732">Signal</keyword>
<proteinExistence type="predicted"/>
<dbReference type="InterPro" id="IPR051099">
    <property type="entry name" value="AGR/TXD"/>
</dbReference>
<dbReference type="PROSITE" id="PS51257">
    <property type="entry name" value="PROKAR_LIPOPROTEIN"/>
    <property type="match status" value="1"/>
</dbReference>